<feature type="transmembrane region" description="Helical" evidence="1">
    <location>
        <begin position="7"/>
        <end position="25"/>
    </location>
</feature>
<gene>
    <name evidence="2" type="ORF">KY5_3016c</name>
</gene>
<evidence type="ECO:0000256" key="1">
    <source>
        <dbReference type="SAM" id="Phobius"/>
    </source>
</evidence>
<reference evidence="2 3" key="1">
    <citation type="submission" date="2017-08" db="EMBL/GenBank/DDBJ databases">
        <title>Complete Genome Sequence of Streptomyces formicae KY5, the formicamycin producer.</title>
        <authorList>
            <person name="Holmes N.A."/>
            <person name="Devine R."/>
            <person name="Qin Z."/>
            <person name="Seipke R.F."/>
            <person name="Wilkinson B."/>
            <person name="Hutchings M.I."/>
        </authorList>
    </citation>
    <scope>NUCLEOTIDE SEQUENCE [LARGE SCALE GENOMIC DNA]</scope>
    <source>
        <strain evidence="2 3">KY5</strain>
    </source>
</reference>
<organism evidence="2 3">
    <name type="scientific">Streptomyces formicae</name>
    <dbReference type="NCBI Taxonomy" id="1616117"/>
    <lineage>
        <taxon>Bacteria</taxon>
        <taxon>Bacillati</taxon>
        <taxon>Actinomycetota</taxon>
        <taxon>Actinomycetes</taxon>
        <taxon>Kitasatosporales</taxon>
        <taxon>Streptomycetaceae</taxon>
        <taxon>Streptomyces</taxon>
    </lineage>
</organism>
<accession>A0A291Q9C4</accession>
<evidence type="ECO:0000313" key="3">
    <source>
        <dbReference type="Proteomes" id="UP000221011"/>
    </source>
</evidence>
<keyword evidence="1" id="KW-1133">Transmembrane helix</keyword>
<keyword evidence="1" id="KW-0812">Transmembrane</keyword>
<name>A0A291Q9C4_9ACTN</name>
<feature type="transmembrane region" description="Helical" evidence="1">
    <location>
        <begin position="31"/>
        <end position="56"/>
    </location>
</feature>
<keyword evidence="1" id="KW-0472">Membrane</keyword>
<dbReference type="RefSeq" id="WP_234362735.1">
    <property type="nucleotide sequence ID" value="NZ_CP022685.1"/>
</dbReference>
<evidence type="ECO:0008006" key="4">
    <source>
        <dbReference type="Google" id="ProtNLM"/>
    </source>
</evidence>
<proteinExistence type="predicted"/>
<dbReference type="InterPro" id="IPR021741">
    <property type="entry name" value="DUF3311"/>
</dbReference>
<dbReference type="Proteomes" id="UP000221011">
    <property type="component" value="Chromosome"/>
</dbReference>
<keyword evidence="3" id="KW-1185">Reference proteome</keyword>
<dbReference type="KEGG" id="sfk:KY5_3016c"/>
<protein>
    <recommendedName>
        <fullName evidence="4">DUF3311 domain-containing protein</fullName>
    </recommendedName>
</protein>
<dbReference type="EMBL" id="CP022685">
    <property type="protein sequence ID" value="ATL28034.1"/>
    <property type="molecule type" value="Genomic_DNA"/>
</dbReference>
<dbReference type="Pfam" id="PF11755">
    <property type="entry name" value="DUF3311"/>
    <property type="match status" value="1"/>
</dbReference>
<evidence type="ECO:0000313" key="2">
    <source>
        <dbReference type="EMBL" id="ATL28034.1"/>
    </source>
</evidence>
<dbReference type="AlphaFoldDB" id="A0A291Q9C4"/>
<sequence>MIARRPHLLWLLVPFVLYIGALPFVNRLRPVVFGLPFLFFWLLGATVLTPFSVWLARRGDRKQSMRKGHEEGAGGRA</sequence>